<dbReference type="PANTHER" id="PTHR27001">
    <property type="entry name" value="OS01G0253100 PROTEIN"/>
    <property type="match status" value="1"/>
</dbReference>
<sequence length="412" mass="42924">MEVAVALALLFFCVLLLASGAIAFLLIRHCLAALRRRPSADADPEARAPAAAAPRHRQPQPAAAAAKPKQQQALLIAVKKEAQQQQQAPRRLAWREVEALTGGFDEAAVVGRGGSSTVYLARLLDGSPVAVKVHCWCGGERRLRAFRQELDLLRRLRHPNIVALLAYSDDHEEEGALVLEYLAGGTLADALHGAAAGTAPLSWAQRMRILHDVACALEHLHDGGGGGTSTAVVHGDVSASNVLLDGATGGGARLCDLGSACEGFSAAVAPARATMAVGSPGYADPFFLRTGIVSSKSDVYDFGVLLLEAITGLPAAGGGAASEIENLTARILPRVRARGVAGLVDARLGEGGYDEEEAADVARLAVECVAAQPGLRPLMAQVRAAIAEKAARSIAKAGYGHHIQLSKLLELT</sequence>
<feature type="domain" description="Protein kinase" evidence="5">
    <location>
        <begin position="104"/>
        <end position="405"/>
    </location>
</feature>
<evidence type="ECO:0000259" key="5">
    <source>
        <dbReference type="PROSITE" id="PS50011"/>
    </source>
</evidence>
<accession>A0A811PY52</accession>
<dbReference type="PROSITE" id="PS00109">
    <property type="entry name" value="PROTEIN_KINASE_TYR"/>
    <property type="match status" value="1"/>
</dbReference>
<evidence type="ECO:0000313" key="7">
    <source>
        <dbReference type="Proteomes" id="UP000604825"/>
    </source>
</evidence>
<dbReference type="InterPro" id="IPR011009">
    <property type="entry name" value="Kinase-like_dom_sf"/>
</dbReference>
<feature type="binding site" evidence="3">
    <location>
        <position position="132"/>
    </location>
    <ligand>
        <name>ATP</name>
        <dbReference type="ChEBI" id="CHEBI:30616"/>
    </ligand>
</feature>
<dbReference type="Gene3D" id="3.30.200.20">
    <property type="entry name" value="Phosphorylase Kinase, domain 1"/>
    <property type="match status" value="1"/>
</dbReference>
<dbReference type="GO" id="GO:0004672">
    <property type="term" value="F:protein kinase activity"/>
    <property type="evidence" value="ECO:0007669"/>
    <property type="project" value="InterPro"/>
</dbReference>
<dbReference type="SUPFAM" id="SSF56112">
    <property type="entry name" value="Protein kinase-like (PK-like)"/>
    <property type="match status" value="1"/>
</dbReference>
<keyword evidence="1 3" id="KW-0547">Nucleotide-binding</keyword>
<dbReference type="PANTHER" id="PTHR27001:SF522">
    <property type="entry name" value="OS02G0106900 PROTEIN"/>
    <property type="match status" value="1"/>
</dbReference>
<dbReference type="Gene3D" id="1.10.510.10">
    <property type="entry name" value="Transferase(Phosphotransferase) domain 1"/>
    <property type="match status" value="1"/>
</dbReference>
<evidence type="ECO:0000256" key="4">
    <source>
        <dbReference type="SAM" id="MobiDB-lite"/>
    </source>
</evidence>
<evidence type="ECO:0000256" key="3">
    <source>
        <dbReference type="PROSITE-ProRule" id="PRU10141"/>
    </source>
</evidence>
<dbReference type="InterPro" id="IPR017441">
    <property type="entry name" value="Protein_kinase_ATP_BS"/>
</dbReference>
<keyword evidence="7" id="KW-1185">Reference proteome</keyword>
<feature type="region of interest" description="Disordered" evidence="4">
    <location>
        <begin position="42"/>
        <end position="64"/>
    </location>
</feature>
<comment type="caution">
    <text evidence="6">The sequence shown here is derived from an EMBL/GenBank/DDBJ whole genome shotgun (WGS) entry which is preliminary data.</text>
</comment>
<dbReference type="InterPro" id="IPR008266">
    <property type="entry name" value="Tyr_kinase_AS"/>
</dbReference>
<dbReference type="PROSITE" id="PS50011">
    <property type="entry name" value="PROTEIN_KINASE_DOM"/>
    <property type="match status" value="1"/>
</dbReference>
<dbReference type="OrthoDB" id="4062651at2759"/>
<evidence type="ECO:0000256" key="2">
    <source>
        <dbReference type="ARBA" id="ARBA00022840"/>
    </source>
</evidence>
<dbReference type="AlphaFoldDB" id="A0A811PY52"/>
<proteinExistence type="predicted"/>
<gene>
    <name evidence="6" type="ORF">NCGR_LOCUS32626</name>
</gene>
<keyword evidence="2 3" id="KW-0067">ATP-binding</keyword>
<evidence type="ECO:0000256" key="1">
    <source>
        <dbReference type="ARBA" id="ARBA00022741"/>
    </source>
</evidence>
<feature type="compositionally biased region" description="Low complexity" evidence="4">
    <location>
        <begin position="47"/>
        <end position="64"/>
    </location>
</feature>
<reference evidence="6" key="1">
    <citation type="submission" date="2020-10" db="EMBL/GenBank/DDBJ databases">
        <authorList>
            <person name="Han B."/>
            <person name="Lu T."/>
            <person name="Zhao Q."/>
            <person name="Huang X."/>
            <person name="Zhao Y."/>
        </authorList>
    </citation>
    <scope>NUCLEOTIDE SEQUENCE</scope>
</reference>
<protein>
    <recommendedName>
        <fullName evidence="5">Protein kinase domain-containing protein</fullName>
    </recommendedName>
</protein>
<dbReference type="Pfam" id="PF00069">
    <property type="entry name" value="Pkinase"/>
    <property type="match status" value="1"/>
</dbReference>
<dbReference type="PROSITE" id="PS00107">
    <property type="entry name" value="PROTEIN_KINASE_ATP"/>
    <property type="match status" value="1"/>
</dbReference>
<name>A0A811PY52_9POAL</name>
<dbReference type="Proteomes" id="UP000604825">
    <property type="component" value="Unassembled WGS sequence"/>
</dbReference>
<dbReference type="GO" id="GO:0005886">
    <property type="term" value="C:plasma membrane"/>
    <property type="evidence" value="ECO:0007669"/>
    <property type="project" value="TreeGrafter"/>
</dbReference>
<evidence type="ECO:0000313" key="6">
    <source>
        <dbReference type="EMBL" id="CAD6248498.1"/>
    </source>
</evidence>
<dbReference type="GO" id="GO:0005524">
    <property type="term" value="F:ATP binding"/>
    <property type="evidence" value="ECO:0007669"/>
    <property type="project" value="UniProtKB-UniRule"/>
</dbReference>
<dbReference type="InterPro" id="IPR000719">
    <property type="entry name" value="Prot_kinase_dom"/>
</dbReference>
<organism evidence="6 7">
    <name type="scientific">Miscanthus lutarioriparius</name>
    <dbReference type="NCBI Taxonomy" id="422564"/>
    <lineage>
        <taxon>Eukaryota</taxon>
        <taxon>Viridiplantae</taxon>
        <taxon>Streptophyta</taxon>
        <taxon>Embryophyta</taxon>
        <taxon>Tracheophyta</taxon>
        <taxon>Spermatophyta</taxon>
        <taxon>Magnoliopsida</taxon>
        <taxon>Liliopsida</taxon>
        <taxon>Poales</taxon>
        <taxon>Poaceae</taxon>
        <taxon>PACMAD clade</taxon>
        <taxon>Panicoideae</taxon>
        <taxon>Andropogonodae</taxon>
        <taxon>Andropogoneae</taxon>
        <taxon>Saccharinae</taxon>
        <taxon>Miscanthus</taxon>
    </lineage>
</organism>
<dbReference type="EMBL" id="CAJGYO010000007">
    <property type="protein sequence ID" value="CAD6248498.1"/>
    <property type="molecule type" value="Genomic_DNA"/>
</dbReference>